<sequence length="238" mass="28314">MNIRILKSRKILLYLSLAVTLFLGYQGFKTYSYFSLKNPFDEIYYSETNAFNWLNLPDFSKIIRSSVSYRGDKPRKLNFALKQLNLENDEELSLHVRRIPTMILEYKKDLGNNSFLFLTYKYKQGILQESVTIGFSKLSDEYVKLAIEEERSQTGEMSKKELYRYAGIDYPVRKSLTNPIEVLEYLKVYNINKFWLKKKAHEILYDDFLDIWFKKGSQRYSKDNLGDLKIEKAKIFEK</sequence>
<evidence type="ECO:0000313" key="2">
    <source>
        <dbReference type="EMBL" id="BAW17785.1"/>
    </source>
</evidence>
<evidence type="ECO:0000256" key="1">
    <source>
        <dbReference type="SAM" id="Phobius"/>
    </source>
</evidence>
<organism evidence="2 3">
    <name type="scientific">Streptococcus intermedius</name>
    <dbReference type="NCBI Taxonomy" id="1338"/>
    <lineage>
        <taxon>Bacteria</taxon>
        <taxon>Bacillati</taxon>
        <taxon>Bacillota</taxon>
        <taxon>Bacilli</taxon>
        <taxon>Lactobacillales</taxon>
        <taxon>Streptococcaceae</taxon>
        <taxon>Streptococcus</taxon>
        <taxon>Streptococcus anginosus group</taxon>
    </lineage>
</organism>
<dbReference type="NCBIfam" id="NF033863">
    <property type="entry name" value="immun_TipC_fam"/>
    <property type="match status" value="1"/>
</dbReference>
<dbReference type="EMBL" id="AP014880">
    <property type="protein sequence ID" value="BAW17785.1"/>
    <property type="molecule type" value="Genomic_DNA"/>
</dbReference>
<dbReference type="RefSeq" id="WP_009569515.1">
    <property type="nucleotide sequence ID" value="NZ_AP014880.1"/>
</dbReference>
<name>A0AAD1CA31_STRIT</name>
<gene>
    <name evidence="2" type="ORF">SITYG_18080</name>
</gene>
<dbReference type="InterPro" id="IPR048042">
    <property type="entry name" value="TipC-like"/>
</dbReference>
<keyword evidence="1" id="KW-1133">Transmembrane helix</keyword>
<dbReference type="Proteomes" id="UP000217792">
    <property type="component" value="Chromosome"/>
</dbReference>
<evidence type="ECO:0000313" key="3">
    <source>
        <dbReference type="Proteomes" id="UP000217792"/>
    </source>
</evidence>
<keyword evidence="1" id="KW-0472">Membrane</keyword>
<feature type="transmembrane region" description="Helical" evidence="1">
    <location>
        <begin position="12"/>
        <end position="28"/>
    </location>
</feature>
<accession>A0AAD1CA31</accession>
<dbReference type="AlphaFoldDB" id="A0AAD1CA31"/>
<protein>
    <submittedName>
        <fullName evidence="2">Uncharacterized protein</fullName>
    </submittedName>
</protein>
<reference evidence="2 3" key="1">
    <citation type="journal article" date="2017" name="Infect. Immun.">
        <title>Characterization of the Pathogenicity of Streptococcus intermedius TYG1620 Isolated from a Human Brain Abscess Based on the Complete Genome Sequence with Transcriptome Analysis and Transposon Mutagenesis in a Murine Subcutaneous Abscess Model.</title>
        <authorList>
            <person name="Hasegawa N."/>
            <person name="Sekizuka T."/>
            <person name="Sugi Y."/>
            <person name="Kawakami N."/>
            <person name="Ogasawara Y."/>
            <person name="Kato K."/>
            <person name="Yamashita A."/>
            <person name="Takeuchi F."/>
            <person name="Kuroda M."/>
        </authorList>
    </citation>
    <scope>NUCLEOTIDE SEQUENCE [LARGE SCALE GENOMIC DNA]</scope>
    <source>
        <strain evidence="2 3">TYG1620</strain>
    </source>
</reference>
<proteinExistence type="predicted"/>
<keyword evidence="1" id="KW-0812">Transmembrane</keyword>